<dbReference type="GO" id="GO:0016887">
    <property type="term" value="F:ATP hydrolysis activity"/>
    <property type="evidence" value="ECO:0007669"/>
    <property type="project" value="InterPro"/>
</dbReference>
<proteinExistence type="predicted"/>
<protein>
    <recommendedName>
        <fullName evidence="1">ATPase AAA-type core domain-containing protein</fullName>
    </recommendedName>
</protein>
<dbReference type="SUPFAM" id="SSF52540">
    <property type="entry name" value="P-loop containing nucleoside triphosphate hydrolases"/>
    <property type="match status" value="1"/>
</dbReference>
<comment type="caution">
    <text evidence="2">The sequence shown here is derived from an EMBL/GenBank/DDBJ whole genome shotgun (WGS) entry which is preliminary data.</text>
</comment>
<sequence length="243" mass="28162">MDIFGSTNGYHRSDEGLQLKNFLADNNGKRVAAFLYEFDKTSQEVREGLLTIVEQGPYQYRRYNKMIDCTKTIWILATNFGDSAIEKYYDRDIRGLGEDARDKAPFTGRIRLMVPFLPFSHPEQSVGLQKFFLDLTDHFRQRIDLSEDAKRYWSYWYISVVEAGKFCAKKAKRFYVAKHAARNLVGAIPDIEDKLIESYQDTDELVSEGTNESPFQKYVVKLIPARDDHYSVGVYEDQGNDDI</sequence>
<feature type="domain" description="ATPase AAA-type core" evidence="1">
    <location>
        <begin position="5"/>
        <end position="88"/>
    </location>
</feature>
<organism evidence="2 3">
    <name type="scientific">Clohesyomyces aquaticus</name>
    <dbReference type="NCBI Taxonomy" id="1231657"/>
    <lineage>
        <taxon>Eukaryota</taxon>
        <taxon>Fungi</taxon>
        <taxon>Dikarya</taxon>
        <taxon>Ascomycota</taxon>
        <taxon>Pezizomycotina</taxon>
        <taxon>Dothideomycetes</taxon>
        <taxon>Pleosporomycetidae</taxon>
        <taxon>Pleosporales</taxon>
        <taxon>Lindgomycetaceae</taxon>
        <taxon>Clohesyomyces</taxon>
    </lineage>
</organism>
<dbReference type="InterPro" id="IPR027417">
    <property type="entry name" value="P-loop_NTPase"/>
</dbReference>
<reference evidence="2 3" key="1">
    <citation type="submission" date="2016-07" db="EMBL/GenBank/DDBJ databases">
        <title>Pervasive Adenine N6-methylation of Active Genes in Fungi.</title>
        <authorList>
            <consortium name="DOE Joint Genome Institute"/>
            <person name="Mondo S.J."/>
            <person name="Dannebaum R.O."/>
            <person name="Kuo R.C."/>
            <person name="Labutti K."/>
            <person name="Haridas S."/>
            <person name="Kuo A."/>
            <person name="Salamov A."/>
            <person name="Ahrendt S.R."/>
            <person name="Lipzen A."/>
            <person name="Sullivan W."/>
            <person name="Andreopoulos W.B."/>
            <person name="Clum A."/>
            <person name="Lindquist E."/>
            <person name="Daum C."/>
            <person name="Ramamoorthy G.K."/>
            <person name="Gryganskyi A."/>
            <person name="Culley D."/>
            <person name="Magnuson J.K."/>
            <person name="James T.Y."/>
            <person name="O'Malley M.A."/>
            <person name="Stajich J.E."/>
            <person name="Spatafora J.W."/>
            <person name="Visel A."/>
            <person name="Grigoriev I.V."/>
        </authorList>
    </citation>
    <scope>NUCLEOTIDE SEQUENCE [LARGE SCALE GENOMIC DNA]</scope>
    <source>
        <strain evidence="2 3">CBS 115471</strain>
    </source>
</reference>
<evidence type="ECO:0000313" key="3">
    <source>
        <dbReference type="Proteomes" id="UP000193144"/>
    </source>
</evidence>
<evidence type="ECO:0000259" key="1">
    <source>
        <dbReference type="Pfam" id="PF07724"/>
    </source>
</evidence>
<accession>A0A1Y1ZWB6</accession>
<dbReference type="Proteomes" id="UP000193144">
    <property type="component" value="Unassembled WGS sequence"/>
</dbReference>
<keyword evidence="3" id="KW-1185">Reference proteome</keyword>
<dbReference type="GO" id="GO:0005524">
    <property type="term" value="F:ATP binding"/>
    <property type="evidence" value="ECO:0007669"/>
    <property type="project" value="InterPro"/>
</dbReference>
<evidence type="ECO:0000313" key="2">
    <source>
        <dbReference type="EMBL" id="ORY14514.1"/>
    </source>
</evidence>
<dbReference type="Pfam" id="PF07724">
    <property type="entry name" value="AAA_2"/>
    <property type="match status" value="1"/>
</dbReference>
<dbReference type="AlphaFoldDB" id="A0A1Y1ZWB6"/>
<dbReference type="OrthoDB" id="47330at2759"/>
<dbReference type="InterPro" id="IPR003959">
    <property type="entry name" value="ATPase_AAA_core"/>
</dbReference>
<name>A0A1Y1ZWB6_9PLEO</name>
<gene>
    <name evidence="2" type="ORF">BCR34DRAFT_612695</name>
</gene>
<dbReference type="STRING" id="1231657.A0A1Y1ZWB6"/>
<dbReference type="Gene3D" id="3.40.50.300">
    <property type="entry name" value="P-loop containing nucleotide triphosphate hydrolases"/>
    <property type="match status" value="1"/>
</dbReference>
<dbReference type="EMBL" id="MCFA01000032">
    <property type="protein sequence ID" value="ORY14514.1"/>
    <property type="molecule type" value="Genomic_DNA"/>
</dbReference>